<dbReference type="AlphaFoldDB" id="W6S7G1"/>
<dbReference type="RefSeq" id="WP_044040516.1">
    <property type="nucleotide sequence ID" value="NZ_HG917869.1"/>
</dbReference>
<feature type="domain" description="N-acetyltransferase" evidence="3">
    <location>
        <begin position="3"/>
        <end position="161"/>
    </location>
</feature>
<dbReference type="PROSITE" id="PS51186">
    <property type="entry name" value="GNAT"/>
    <property type="match status" value="1"/>
</dbReference>
<evidence type="ECO:0000256" key="1">
    <source>
        <dbReference type="ARBA" id="ARBA00022679"/>
    </source>
</evidence>
<dbReference type="Pfam" id="PF00583">
    <property type="entry name" value="Acetyltransf_1"/>
    <property type="match status" value="1"/>
</dbReference>
<keyword evidence="2" id="KW-0012">Acyltransferase</keyword>
<dbReference type="CDD" id="cd04301">
    <property type="entry name" value="NAT_SF"/>
    <property type="match status" value="1"/>
</dbReference>
<dbReference type="InterPro" id="IPR016181">
    <property type="entry name" value="Acyl_CoA_acyltransferase"/>
</dbReference>
<dbReference type="Proteomes" id="UP000019426">
    <property type="component" value="Chromosome M2/40_rep2"/>
</dbReference>
<dbReference type="InterPro" id="IPR000182">
    <property type="entry name" value="GNAT_dom"/>
</dbReference>
<accession>W6S7G1</accession>
<evidence type="ECO:0000313" key="4">
    <source>
        <dbReference type="EMBL" id="CDM70347.1"/>
    </source>
</evidence>
<protein>
    <submittedName>
        <fullName evidence="4">GCN5-related N-acetyltransferase</fullName>
    </submittedName>
</protein>
<reference evidence="4 5" key="1">
    <citation type="submission" date="2013-11" db="EMBL/GenBank/DDBJ databases">
        <title>Complete genome sequence of Clostridum sp. M2/40.</title>
        <authorList>
            <person name="Wibberg D."/>
            <person name="Puehler A."/>
            <person name="Schlueter A."/>
        </authorList>
    </citation>
    <scope>NUCLEOTIDE SEQUENCE [LARGE SCALE GENOMIC DNA]</scope>
    <source>
        <strain evidence="5">M2/40</strain>
    </source>
</reference>
<dbReference type="OrthoDB" id="9798006at2"/>
<sequence>MNCTIEKMKKEHWESVAKIYKEGILTNKATFQNSIPSWTEWDNSHIKECRLVAILDNEILGWTALSKVSSRCVYSGVAEVSIYISEKYRGQGIGEKLLNQLIIESEKHDFWTLQSGIIEENVASINLHKKCGFRILGTREKVAKMSNGIWHNVILMERRSTTVGLE</sequence>
<evidence type="ECO:0000313" key="5">
    <source>
        <dbReference type="Proteomes" id="UP000019426"/>
    </source>
</evidence>
<dbReference type="PANTHER" id="PTHR43072">
    <property type="entry name" value="N-ACETYLTRANSFERASE"/>
    <property type="match status" value="1"/>
</dbReference>
<dbReference type="Gene3D" id="3.40.630.30">
    <property type="match status" value="1"/>
</dbReference>
<dbReference type="STRING" id="1216932.CM240_3230"/>
<gene>
    <name evidence="4" type="ORF">CM240_3230</name>
</gene>
<dbReference type="HOGENOM" id="CLU_013985_4_5_9"/>
<evidence type="ECO:0000259" key="3">
    <source>
        <dbReference type="PROSITE" id="PS51186"/>
    </source>
</evidence>
<dbReference type="PATRIC" id="fig|1216932.3.peg.3204"/>
<name>W6S7G1_9CLOT</name>
<dbReference type="GO" id="GO:0016747">
    <property type="term" value="F:acyltransferase activity, transferring groups other than amino-acyl groups"/>
    <property type="evidence" value="ECO:0007669"/>
    <property type="project" value="InterPro"/>
</dbReference>
<evidence type="ECO:0000256" key="2">
    <source>
        <dbReference type="ARBA" id="ARBA00023315"/>
    </source>
</evidence>
<keyword evidence="5" id="KW-1185">Reference proteome</keyword>
<dbReference type="EMBL" id="HG917869">
    <property type="protein sequence ID" value="CDM70347.1"/>
    <property type="molecule type" value="Genomic_DNA"/>
</dbReference>
<keyword evidence="1 4" id="KW-0808">Transferase</keyword>
<dbReference type="PANTHER" id="PTHR43072:SF23">
    <property type="entry name" value="UPF0039 PROTEIN C11D3.02C"/>
    <property type="match status" value="1"/>
</dbReference>
<dbReference type="SUPFAM" id="SSF55729">
    <property type="entry name" value="Acyl-CoA N-acyltransferases (Nat)"/>
    <property type="match status" value="1"/>
</dbReference>
<dbReference type="KEGG" id="clt:CM240_3230"/>
<dbReference type="eggNOG" id="COG1247">
    <property type="taxonomic scope" value="Bacteria"/>
</dbReference>
<proteinExistence type="predicted"/>
<organism evidence="4 5">
    <name type="scientific">Clostridium bornimense</name>
    <dbReference type="NCBI Taxonomy" id="1216932"/>
    <lineage>
        <taxon>Bacteria</taxon>
        <taxon>Bacillati</taxon>
        <taxon>Bacillota</taxon>
        <taxon>Clostridia</taxon>
        <taxon>Eubacteriales</taxon>
        <taxon>Clostridiaceae</taxon>
        <taxon>Clostridium</taxon>
    </lineage>
</organism>